<feature type="binding site" evidence="7">
    <location>
        <position position="288"/>
    </location>
    <ligand>
        <name>substrate</name>
    </ligand>
</feature>
<comment type="similarity">
    <text evidence="7">Belongs to the KAE1 / TsaD family.</text>
</comment>
<organism evidence="9 10">
    <name type="scientific">Leadbettera azotonutricia (strain ATCC BAA-888 / DSM 13862 / ZAS-9)</name>
    <name type="common">Treponema azotonutricium</name>
    <dbReference type="NCBI Taxonomy" id="545695"/>
    <lineage>
        <taxon>Bacteria</taxon>
        <taxon>Pseudomonadati</taxon>
        <taxon>Spirochaetota</taxon>
        <taxon>Spirochaetia</taxon>
        <taxon>Spirochaetales</taxon>
        <taxon>Breznakiellaceae</taxon>
        <taxon>Leadbettera</taxon>
    </lineage>
</organism>
<feature type="binding site" evidence="7">
    <location>
        <position position="313"/>
    </location>
    <ligand>
        <name>Fe cation</name>
        <dbReference type="ChEBI" id="CHEBI:24875"/>
    </ligand>
</feature>
<protein>
    <recommendedName>
        <fullName evidence="7">tRNA N6-adenosine threonylcarbamoyltransferase</fullName>
        <ecNumber evidence="7">2.3.1.234</ecNumber>
    </recommendedName>
    <alternativeName>
        <fullName evidence="7">N6-L-threonylcarbamoyladenine synthase</fullName>
        <shortName evidence="7">t(6)A synthase</shortName>
    </alternativeName>
    <alternativeName>
        <fullName evidence="7">t(6)A37 threonylcarbamoyladenosine biosynthesis protein TsaD</fullName>
    </alternativeName>
    <alternativeName>
        <fullName evidence="7">tRNA threonylcarbamoyladenosine biosynthesis protein TsaD</fullName>
    </alternativeName>
</protein>
<dbReference type="InParanoid" id="F5YF83"/>
<dbReference type="InterPro" id="IPR022450">
    <property type="entry name" value="TsaD"/>
</dbReference>
<dbReference type="NCBIfam" id="TIGR03723">
    <property type="entry name" value="T6A_TsaD_YgjD"/>
    <property type="match status" value="1"/>
</dbReference>
<dbReference type="EC" id="2.3.1.234" evidence="7"/>
<dbReference type="eggNOG" id="COG0533">
    <property type="taxonomic scope" value="Bacteria"/>
</dbReference>
<dbReference type="FunFam" id="3.30.420.40:FF:000012">
    <property type="entry name" value="tRNA N6-adenosine threonylcarbamoyltransferase"/>
    <property type="match status" value="1"/>
</dbReference>
<comment type="cofactor">
    <cofactor evidence="7">
        <name>Fe(2+)</name>
        <dbReference type="ChEBI" id="CHEBI:29033"/>
    </cofactor>
    <text evidence="7">Binds 1 Fe(2+) ion per subunit.</text>
</comment>
<reference evidence="9 10" key="2">
    <citation type="journal article" date="2011" name="ISME J.">
        <title>RNA-seq reveals cooperative metabolic interactions between two termite-gut spirochete species in co-culture.</title>
        <authorList>
            <person name="Rosenthal A.Z."/>
            <person name="Matson E.G."/>
            <person name="Eldar A."/>
            <person name="Leadbetter J.R."/>
        </authorList>
    </citation>
    <scope>NUCLEOTIDE SEQUENCE [LARGE SCALE GENOMIC DNA]</scope>
    <source>
        <strain evidence="10">ATCC BAA-888 / DSM 13862 / ZAS-9</strain>
    </source>
</reference>
<dbReference type="Proteomes" id="UP000009222">
    <property type="component" value="Chromosome"/>
</dbReference>
<evidence type="ECO:0000259" key="8">
    <source>
        <dbReference type="Pfam" id="PF00814"/>
    </source>
</evidence>
<evidence type="ECO:0000256" key="1">
    <source>
        <dbReference type="ARBA" id="ARBA00022679"/>
    </source>
</evidence>
<sequence length="350" mass="37481">MRVLGIESSCDECAASVVEDGHKVLSNVIATQIPFHAAYNGVVPEIASRKHTEWIYAVVKEALDKAGMKAADVDAVAATARPGLLGSLLVGLSFAKAFAWARDLPFVAVDHMLAHLYASRLDQAFSKGEEVSAAEYPFLGLLVSGGHSIICKVDAFDDITVLGTTIDDAVGEAFDKVSKHYGFGYPGGAVIDKLAESGNARAFNFPLPSLHKGDHRYDVSYSGLKNAVINQFEQFRALPAHEAKEIEEANIAASFQRTAVEILARSLFNAVQDTGLHTIVAGGGVAANSLLRARLAERQDLRCIFPPLELCGDNGAMVAGIAYRYLERGEASPLTVTASARVKAFKRRCS</sequence>
<feature type="binding site" evidence="7">
    <location>
        <position position="188"/>
    </location>
    <ligand>
        <name>substrate</name>
    </ligand>
</feature>
<evidence type="ECO:0000256" key="2">
    <source>
        <dbReference type="ARBA" id="ARBA00022694"/>
    </source>
</evidence>
<keyword evidence="10" id="KW-1185">Reference proteome</keyword>
<dbReference type="Gene3D" id="3.30.420.40">
    <property type="match status" value="2"/>
</dbReference>
<keyword evidence="7" id="KW-0963">Cytoplasm</keyword>
<dbReference type="STRING" id="545695.TREAZ_1422"/>
<dbReference type="FunCoup" id="F5YF83">
    <property type="interactions" value="461"/>
</dbReference>
<dbReference type="GO" id="GO:0005506">
    <property type="term" value="F:iron ion binding"/>
    <property type="evidence" value="ECO:0007669"/>
    <property type="project" value="UniProtKB-UniRule"/>
</dbReference>
<keyword evidence="9" id="KW-0645">Protease</keyword>
<dbReference type="HOGENOM" id="CLU_023208_0_2_12"/>
<dbReference type="Pfam" id="PF00814">
    <property type="entry name" value="TsaD"/>
    <property type="match status" value="1"/>
</dbReference>
<dbReference type="NCBIfam" id="TIGR00329">
    <property type="entry name" value="gcp_kae1"/>
    <property type="match status" value="1"/>
</dbReference>
<dbReference type="GO" id="GO:0005737">
    <property type="term" value="C:cytoplasm"/>
    <property type="evidence" value="ECO:0007669"/>
    <property type="project" value="UniProtKB-SubCell"/>
</dbReference>
<dbReference type="GO" id="GO:0008233">
    <property type="term" value="F:peptidase activity"/>
    <property type="evidence" value="ECO:0007669"/>
    <property type="project" value="UniProtKB-KW"/>
</dbReference>
<comment type="catalytic activity">
    <reaction evidence="6 7">
        <text>L-threonylcarbamoyladenylate + adenosine(37) in tRNA = N(6)-L-threonylcarbamoyladenosine(37) in tRNA + AMP + H(+)</text>
        <dbReference type="Rhea" id="RHEA:37059"/>
        <dbReference type="Rhea" id="RHEA-COMP:10162"/>
        <dbReference type="Rhea" id="RHEA-COMP:10163"/>
        <dbReference type="ChEBI" id="CHEBI:15378"/>
        <dbReference type="ChEBI" id="CHEBI:73682"/>
        <dbReference type="ChEBI" id="CHEBI:74411"/>
        <dbReference type="ChEBI" id="CHEBI:74418"/>
        <dbReference type="ChEBI" id="CHEBI:456215"/>
        <dbReference type="EC" id="2.3.1.234"/>
    </reaction>
</comment>
<evidence type="ECO:0000256" key="3">
    <source>
        <dbReference type="ARBA" id="ARBA00022723"/>
    </source>
</evidence>
<comment type="subcellular location">
    <subcellularLocation>
        <location evidence="7">Cytoplasm</location>
    </subcellularLocation>
</comment>
<feature type="binding site" evidence="7">
    <location>
        <position position="192"/>
    </location>
    <ligand>
        <name>substrate</name>
    </ligand>
</feature>
<dbReference type="GO" id="GO:0002949">
    <property type="term" value="P:tRNA threonylcarbamoyladenosine modification"/>
    <property type="evidence" value="ECO:0007669"/>
    <property type="project" value="UniProtKB-UniRule"/>
</dbReference>
<evidence type="ECO:0000256" key="5">
    <source>
        <dbReference type="ARBA" id="ARBA00023315"/>
    </source>
</evidence>
<accession>F5YF83</accession>
<gene>
    <name evidence="7" type="primary">tsaD</name>
    <name evidence="9" type="ordered locus">TREAZ_1422</name>
</gene>
<dbReference type="PRINTS" id="PR00789">
    <property type="entry name" value="OSIALOPTASE"/>
</dbReference>
<dbReference type="InterPro" id="IPR000905">
    <property type="entry name" value="Gcp-like_dom"/>
</dbReference>
<evidence type="ECO:0000313" key="9">
    <source>
        <dbReference type="EMBL" id="AEF81672.1"/>
    </source>
</evidence>
<feature type="binding site" evidence="7">
    <location>
        <begin position="142"/>
        <end position="146"/>
    </location>
    <ligand>
        <name>substrate</name>
    </ligand>
</feature>
<reference evidence="10" key="1">
    <citation type="submission" date="2009-12" db="EMBL/GenBank/DDBJ databases">
        <title>Complete sequence of Treponema azotonutricium strain ZAS-9.</title>
        <authorList>
            <person name="Tetu S.G."/>
            <person name="Matson E."/>
            <person name="Ren Q."/>
            <person name="Seshadri R."/>
            <person name="Elbourne L."/>
            <person name="Hassan K.A."/>
            <person name="Durkin A."/>
            <person name="Radune D."/>
            <person name="Mohamoud Y."/>
            <person name="Shay R."/>
            <person name="Jin S."/>
            <person name="Zhang X."/>
            <person name="Lucey K."/>
            <person name="Ballor N.R."/>
            <person name="Ottesen E."/>
            <person name="Rosenthal R."/>
            <person name="Allen A."/>
            <person name="Leadbetter J.R."/>
            <person name="Paulsen I.T."/>
        </authorList>
    </citation>
    <scope>NUCLEOTIDE SEQUENCE [LARGE SCALE GENOMIC DNA]</scope>
    <source>
        <strain evidence="10">ATCC BAA-888 / DSM 13862 / ZAS-9</strain>
    </source>
</reference>
<keyword evidence="4 7" id="KW-0408">Iron</keyword>
<evidence type="ECO:0000313" key="10">
    <source>
        <dbReference type="Proteomes" id="UP000009222"/>
    </source>
</evidence>
<dbReference type="GO" id="GO:0006508">
    <property type="term" value="P:proteolysis"/>
    <property type="evidence" value="ECO:0007669"/>
    <property type="project" value="UniProtKB-KW"/>
</dbReference>
<dbReference type="InterPro" id="IPR017861">
    <property type="entry name" value="KAE1/TsaD"/>
</dbReference>
<dbReference type="PANTHER" id="PTHR11735:SF6">
    <property type="entry name" value="TRNA N6-ADENOSINE THREONYLCARBAMOYLTRANSFERASE, MITOCHONDRIAL"/>
    <property type="match status" value="1"/>
</dbReference>
<keyword evidence="3 7" id="KW-0479">Metal-binding</keyword>
<name>F5YF83_LEAAZ</name>
<feature type="binding site" evidence="7">
    <location>
        <position position="175"/>
    </location>
    <ligand>
        <name>substrate</name>
    </ligand>
</feature>
<keyword evidence="1 7" id="KW-0808">Transferase</keyword>
<keyword evidence="5 7" id="KW-0012">Acyltransferase</keyword>
<keyword evidence="9" id="KW-0378">Hydrolase</keyword>
<dbReference type="InterPro" id="IPR043129">
    <property type="entry name" value="ATPase_NBD"/>
</dbReference>
<evidence type="ECO:0000256" key="6">
    <source>
        <dbReference type="ARBA" id="ARBA00048117"/>
    </source>
</evidence>
<feature type="binding site" evidence="7">
    <location>
        <position position="115"/>
    </location>
    <ligand>
        <name>Fe cation</name>
        <dbReference type="ChEBI" id="CHEBI:24875"/>
    </ligand>
</feature>
<proteinExistence type="inferred from homology"/>
<dbReference type="GO" id="GO:0061711">
    <property type="term" value="F:tRNA N(6)-L-threonylcarbamoyladenine synthase activity"/>
    <property type="evidence" value="ECO:0007669"/>
    <property type="project" value="UniProtKB-EC"/>
</dbReference>
<dbReference type="OrthoDB" id="9806197at2"/>
<evidence type="ECO:0000256" key="7">
    <source>
        <dbReference type="HAMAP-Rule" id="MF_01445"/>
    </source>
</evidence>
<feature type="domain" description="Gcp-like" evidence="8">
    <location>
        <begin position="23"/>
        <end position="319"/>
    </location>
</feature>
<dbReference type="KEGG" id="taz:TREAZ_1422"/>
<dbReference type="PANTHER" id="PTHR11735">
    <property type="entry name" value="TRNA N6-ADENOSINE THREONYLCARBAMOYLTRANSFERASE"/>
    <property type="match status" value="1"/>
</dbReference>
<dbReference type="AlphaFoldDB" id="F5YF83"/>
<feature type="binding site" evidence="7">
    <location>
        <position position="111"/>
    </location>
    <ligand>
        <name>Fe cation</name>
        <dbReference type="ChEBI" id="CHEBI:24875"/>
    </ligand>
</feature>
<evidence type="ECO:0000256" key="4">
    <source>
        <dbReference type="ARBA" id="ARBA00023004"/>
    </source>
</evidence>
<keyword evidence="2 7" id="KW-0819">tRNA processing</keyword>
<dbReference type="RefSeq" id="WP_015710582.1">
    <property type="nucleotide sequence ID" value="NC_015577.1"/>
</dbReference>
<dbReference type="HAMAP" id="MF_01445">
    <property type="entry name" value="TsaD"/>
    <property type="match status" value="1"/>
</dbReference>
<dbReference type="EMBL" id="CP001841">
    <property type="protein sequence ID" value="AEF81672.1"/>
    <property type="molecule type" value="Genomic_DNA"/>
</dbReference>
<comment type="function">
    <text evidence="7">Required for the formation of a threonylcarbamoyl group on adenosine at position 37 (t(6)A37) in tRNAs that read codons beginning with adenine. Is involved in the transfer of the threonylcarbamoyl moiety of threonylcarbamoyl-AMP (TC-AMP) to the N6 group of A37, together with TsaE and TsaB. TsaD likely plays a direct catalytic role in this reaction.</text>
</comment>
<dbReference type="SUPFAM" id="SSF53067">
    <property type="entry name" value="Actin-like ATPase domain"/>
    <property type="match status" value="1"/>
</dbReference>